<sequence>MKKALDRFIEQYDQYPNFSYTKINHGYWEKLAESLSGVDWPETIEQKIQADIRYQQSNGNSPRRYWEDGLVDELDVLLKQALAAQDPSLSLNFGLSAWPNDNAILGTPHSPEKSVPFLESMVGKEAINNDGGLVLKLAIHDFSFDQLIDRLQQENVLLVGPGYLKELGSLFKLPRFEHIQIHPSNTCCMRHMFEDEIVAALERFDNHGVVLLQAATIGTYWMLKLRQQFPNVRWIDGGLSLSISNMDDLLRRPWGQVYRKELVAYYNHLAGKRVYDEQLLEPELATLLKGYQKKSSKQQLQLLCQAYRYLGQIDDDNALQLLPNTASLRPLLGQQSAHQRWACPDYLIDTLAAAELGELVSCPVNDAGQLDLQSPQVAACDGLIWVDLNHQPLTPETAAALNACGQKVVLFHLAGIPAKPFAVAALLRIYNLSELTLLGADNLILVEHPSKAKPPKQDDLSVAQRQTLVAHLLDLPRRQILALMQKRRLENLLQRAAKVVTTSSDSALVIEHSSTESAEIPAMATFTSQQARSYTVLATAPSMANYSEQQLLNDWQQPAQPSNTSAPVATTHIAPIDSLGVGSQLPTKPAVKTPKRLNQSHPLLNFVIIGAQKCGTTALDYFLRQHAEVCMPADKKELHYFYDEQQNHDYSLLEQQFQPSEQTLACGEATPAYLRYEHAMAAIARYNPDMKLICLLRDPIARANSHWNMLFRNNVLQGDVDFLDFAIDDYRSLQPVKPGLLERGLYAQQLQNVLKYFSADQLLLLKHDDLLYRHQDTLNRVFDFIGVEHQQIPGKPVNKKPHKTQLSIEQRQFLRGFYFQDTDQLGRQFDIDVEDWLQV</sequence>
<comment type="caution">
    <text evidence="4">The sequence shown here is derived from an EMBL/GenBank/DDBJ whole genome shotgun (WGS) entry which is preliminary data.</text>
</comment>
<keyword evidence="1" id="KW-0808">Transferase</keyword>
<dbReference type="SUPFAM" id="SSF52540">
    <property type="entry name" value="P-loop containing nucleoside triphosphate hydrolases"/>
    <property type="match status" value="1"/>
</dbReference>
<dbReference type="GO" id="GO:0008146">
    <property type="term" value="F:sulfotransferase activity"/>
    <property type="evidence" value="ECO:0007669"/>
    <property type="project" value="InterPro"/>
</dbReference>
<dbReference type="Pfam" id="PF00685">
    <property type="entry name" value="Sulfotransfer_1"/>
    <property type="match status" value="1"/>
</dbReference>
<dbReference type="InterPro" id="IPR000863">
    <property type="entry name" value="Sulfotransferase_dom"/>
</dbReference>
<reference evidence="4" key="1">
    <citation type="submission" date="2020-09" db="EMBL/GenBank/DDBJ databases">
        <title>A novel bacterium of genus Neiella, isolated from South China Sea.</title>
        <authorList>
            <person name="Huang H."/>
            <person name="Mo K."/>
            <person name="Hu Y."/>
        </authorList>
    </citation>
    <scope>NUCLEOTIDE SEQUENCE</scope>
    <source>
        <strain evidence="4">HB171785</strain>
    </source>
</reference>
<evidence type="ECO:0000313" key="4">
    <source>
        <dbReference type="EMBL" id="MBD1390844.1"/>
    </source>
</evidence>
<evidence type="ECO:0000259" key="3">
    <source>
        <dbReference type="Pfam" id="PF00685"/>
    </source>
</evidence>
<evidence type="ECO:0000256" key="2">
    <source>
        <dbReference type="ARBA" id="ARBA00023180"/>
    </source>
</evidence>
<organism evidence="4 5">
    <name type="scientific">Neiella litorisoli</name>
    <dbReference type="NCBI Taxonomy" id="2771431"/>
    <lineage>
        <taxon>Bacteria</taxon>
        <taxon>Pseudomonadati</taxon>
        <taxon>Pseudomonadota</taxon>
        <taxon>Gammaproteobacteria</taxon>
        <taxon>Alteromonadales</taxon>
        <taxon>Echinimonadaceae</taxon>
        <taxon>Neiella</taxon>
    </lineage>
</organism>
<evidence type="ECO:0000313" key="5">
    <source>
        <dbReference type="Proteomes" id="UP000638014"/>
    </source>
</evidence>
<evidence type="ECO:0000256" key="1">
    <source>
        <dbReference type="ARBA" id="ARBA00022679"/>
    </source>
</evidence>
<dbReference type="PANTHER" id="PTHR10605:SF56">
    <property type="entry name" value="BIFUNCTIONAL HEPARAN SULFATE N-DEACETYLASE_N-SULFOTRANSFERASE"/>
    <property type="match status" value="1"/>
</dbReference>
<keyword evidence="5" id="KW-1185">Reference proteome</keyword>
<dbReference type="RefSeq" id="WP_191145905.1">
    <property type="nucleotide sequence ID" value="NZ_JACXAF010000023.1"/>
</dbReference>
<dbReference type="AlphaFoldDB" id="A0A8J6QU42"/>
<name>A0A8J6QU42_9GAMM</name>
<proteinExistence type="predicted"/>
<dbReference type="Gene3D" id="3.40.50.300">
    <property type="entry name" value="P-loop containing nucleotide triphosphate hydrolases"/>
    <property type="match status" value="1"/>
</dbReference>
<keyword evidence="2" id="KW-0325">Glycoprotein</keyword>
<dbReference type="InterPro" id="IPR027417">
    <property type="entry name" value="P-loop_NTPase"/>
</dbReference>
<gene>
    <name evidence="4" type="ORF">IC617_15535</name>
</gene>
<dbReference type="PANTHER" id="PTHR10605">
    <property type="entry name" value="HEPARAN SULFATE SULFOTRANSFERASE"/>
    <property type="match status" value="1"/>
</dbReference>
<dbReference type="InterPro" id="IPR037359">
    <property type="entry name" value="NST/OST"/>
</dbReference>
<dbReference type="Proteomes" id="UP000638014">
    <property type="component" value="Unassembled WGS sequence"/>
</dbReference>
<feature type="domain" description="Sulfotransferase" evidence="3">
    <location>
        <begin position="606"/>
        <end position="790"/>
    </location>
</feature>
<dbReference type="EMBL" id="JACXAF010000023">
    <property type="protein sequence ID" value="MBD1390844.1"/>
    <property type="molecule type" value="Genomic_DNA"/>
</dbReference>
<protein>
    <submittedName>
        <fullName evidence="4">Sulfotransferase</fullName>
    </submittedName>
</protein>
<accession>A0A8J6QU42</accession>